<dbReference type="EMBL" id="CAJVPU010000305">
    <property type="protein sequence ID" value="CAG8446296.1"/>
    <property type="molecule type" value="Genomic_DNA"/>
</dbReference>
<gene>
    <name evidence="1" type="ORF">DHETER_LOCUS582</name>
</gene>
<evidence type="ECO:0000313" key="2">
    <source>
        <dbReference type="Proteomes" id="UP000789702"/>
    </source>
</evidence>
<sequence length="651" mass="74884">MINASGILRPYGLCPVADAWRRVLWQGGLPGHFSSIPNDISILRPYGLCPLADAWRRALWQGGLPEPLLQYTILLNAIVLGKFHRYVSTFASDADCKDWNFLNCLRYLKDYAEFQFTSDSKQDILDAFIKVFKRIGESGTNREKKKAKKIHDSAKAVFQTKEISEFFEELDREFSERRLERSLENNGSELLIKSCNFQTLNHSLRFKKRTAKLKRKYETEDETSETSCEPKSYKIRSSESNISTTLVESEVMSRSSTSDQTYDSPSDSEGSIKAKRSFYLDYFIGPGEIDWELKEDSTVWVIGEVDISKICVEFRLLALNHIFLFQEENAQGLYEYFDDESWKCVFSEIRTQYLYISVPEHVLDLCGTIVKIASQEQDPQRRRSEIKDFLRNYKTNGELEEIMHNILFNLVDRYQSSFVKNNENEDTHSHNYVAPVSKPFFPEGKKTTIDWANKTSKSSAQTMKQFDPILSGSKPDLTIRTINPKKFVELMFAEIKPPNTRADLVNEDLVTLGKTMRASFDKSLEDGVDLVICGLHVFGYLGRCYIIDLRYDGLYRMILVGEFRFPEDPTTWGTLMSYFQVMATMQSLVNEGATKYQYTRKGSKQENPANLKFKKPMLEVDMSAVLPGVSTICLGIPPVEWLGFELLKIVF</sequence>
<dbReference type="Proteomes" id="UP000789702">
    <property type="component" value="Unassembled WGS sequence"/>
</dbReference>
<evidence type="ECO:0000313" key="1">
    <source>
        <dbReference type="EMBL" id="CAG8446296.1"/>
    </source>
</evidence>
<keyword evidence="2" id="KW-1185">Reference proteome</keyword>
<reference evidence="1" key="1">
    <citation type="submission" date="2021-06" db="EMBL/GenBank/DDBJ databases">
        <authorList>
            <person name="Kallberg Y."/>
            <person name="Tangrot J."/>
            <person name="Rosling A."/>
        </authorList>
    </citation>
    <scope>NUCLEOTIDE SEQUENCE</scope>
    <source>
        <strain evidence="1">IL203A</strain>
    </source>
</reference>
<protein>
    <submittedName>
        <fullName evidence="1">10149_t:CDS:1</fullName>
    </submittedName>
</protein>
<organism evidence="1 2">
    <name type="scientific">Dentiscutata heterogama</name>
    <dbReference type="NCBI Taxonomy" id="1316150"/>
    <lineage>
        <taxon>Eukaryota</taxon>
        <taxon>Fungi</taxon>
        <taxon>Fungi incertae sedis</taxon>
        <taxon>Mucoromycota</taxon>
        <taxon>Glomeromycotina</taxon>
        <taxon>Glomeromycetes</taxon>
        <taxon>Diversisporales</taxon>
        <taxon>Gigasporaceae</taxon>
        <taxon>Dentiscutata</taxon>
    </lineage>
</organism>
<proteinExistence type="predicted"/>
<comment type="caution">
    <text evidence="1">The sequence shown here is derived from an EMBL/GenBank/DDBJ whole genome shotgun (WGS) entry which is preliminary data.</text>
</comment>
<accession>A0ACA9K188</accession>
<name>A0ACA9K188_9GLOM</name>